<evidence type="ECO:0000313" key="11">
    <source>
        <dbReference type="Proteomes" id="UP000010953"/>
    </source>
</evidence>
<dbReference type="SUPFAM" id="SSF82866">
    <property type="entry name" value="Multidrug efflux transporter AcrB transmembrane domain"/>
    <property type="match status" value="2"/>
</dbReference>
<dbReference type="PRINTS" id="PR00702">
    <property type="entry name" value="ACRIFLAVINRP"/>
</dbReference>
<dbReference type="PANTHER" id="PTHR32063:SF4">
    <property type="entry name" value="SLR6043 PROTEIN"/>
    <property type="match status" value="1"/>
</dbReference>
<dbReference type="Gene3D" id="1.20.1640.10">
    <property type="entry name" value="Multidrug efflux transporter AcrB transmembrane domain"/>
    <property type="match status" value="2"/>
</dbReference>
<dbReference type="Gene3D" id="3.30.2090.10">
    <property type="entry name" value="Multidrug efflux transporter AcrB TolC docking domain, DN and DC subdomains"/>
    <property type="match status" value="2"/>
</dbReference>
<dbReference type="InterPro" id="IPR011527">
    <property type="entry name" value="ABC1_TM_dom"/>
</dbReference>
<keyword evidence="3" id="KW-0813">Transport</keyword>
<evidence type="ECO:0000256" key="8">
    <source>
        <dbReference type="SAM" id="Phobius"/>
    </source>
</evidence>
<comment type="caution">
    <text evidence="10">The sequence shown here is derived from an EMBL/GenBank/DDBJ whole genome shotgun (WGS) entry which is preliminary data.</text>
</comment>
<dbReference type="GO" id="GO:0140359">
    <property type="term" value="F:ABC-type transporter activity"/>
    <property type="evidence" value="ECO:0007669"/>
    <property type="project" value="InterPro"/>
</dbReference>
<evidence type="ECO:0000256" key="3">
    <source>
        <dbReference type="ARBA" id="ARBA00022448"/>
    </source>
</evidence>
<feature type="transmembrane region" description="Helical" evidence="8">
    <location>
        <begin position="861"/>
        <end position="881"/>
    </location>
</feature>
<dbReference type="Gene3D" id="3.30.70.1430">
    <property type="entry name" value="Multidrug efflux transporter AcrB pore domain"/>
    <property type="match status" value="2"/>
</dbReference>
<dbReference type="Proteomes" id="UP000010953">
    <property type="component" value="Unassembled WGS sequence"/>
</dbReference>
<evidence type="ECO:0000256" key="1">
    <source>
        <dbReference type="ARBA" id="ARBA00004651"/>
    </source>
</evidence>
<dbReference type="InParanoid" id="M7Y2P4"/>
<keyword evidence="5 8" id="KW-0812">Transmembrane</keyword>
<dbReference type="EMBL" id="AMZY02000019">
    <property type="protein sequence ID" value="EMS31486.1"/>
    <property type="molecule type" value="Genomic_DNA"/>
</dbReference>
<dbReference type="GO" id="GO:0005886">
    <property type="term" value="C:plasma membrane"/>
    <property type="evidence" value="ECO:0007669"/>
    <property type="project" value="UniProtKB-SubCell"/>
</dbReference>
<comment type="subcellular location">
    <subcellularLocation>
        <location evidence="1">Cell membrane</location>
        <topology evidence="1">Multi-pass membrane protein</topology>
    </subcellularLocation>
</comment>
<feature type="transmembrane region" description="Helical" evidence="8">
    <location>
        <begin position="12"/>
        <end position="32"/>
    </location>
</feature>
<feature type="transmembrane region" description="Helical" evidence="8">
    <location>
        <begin position="475"/>
        <end position="500"/>
    </location>
</feature>
<dbReference type="InterPro" id="IPR027463">
    <property type="entry name" value="AcrB_DN_DC_subdom"/>
</dbReference>
<feature type="transmembrane region" description="Helical" evidence="8">
    <location>
        <begin position="536"/>
        <end position="555"/>
    </location>
</feature>
<evidence type="ECO:0000259" key="9">
    <source>
        <dbReference type="PROSITE" id="PS50929"/>
    </source>
</evidence>
<evidence type="ECO:0000256" key="7">
    <source>
        <dbReference type="ARBA" id="ARBA00023136"/>
    </source>
</evidence>
<feature type="domain" description="ABC transmembrane type-1" evidence="9">
    <location>
        <begin position="318"/>
        <end position="382"/>
    </location>
</feature>
<dbReference type="InterPro" id="IPR001036">
    <property type="entry name" value="Acrflvin-R"/>
</dbReference>
<evidence type="ECO:0000256" key="6">
    <source>
        <dbReference type="ARBA" id="ARBA00022989"/>
    </source>
</evidence>
<feature type="transmembrane region" description="Helical" evidence="8">
    <location>
        <begin position="445"/>
        <end position="463"/>
    </location>
</feature>
<dbReference type="RefSeq" id="WP_008630714.1">
    <property type="nucleotide sequence ID" value="NZ_AMZY02000019.1"/>
</dbReference>
<accession>M7Y2P4</accession>
<name>M7Y2P4_9BACT</name>
<feature type="transmembrane region" description="Helical" evidence="8">
    <location>
        <begin position="362"/>
        <end position="382"/>
    </location>
</feature>
<evidence type="ECO:0000313" key="10">
    <source>
        <dbReference type="EMBL" id="EMS31486.1"/>
    </source>
</evidence>
<evidence type="ECO:0000256" key="2">
    <source>
        <dbReference type="ARBA" id="ARBA00010942"/>
    </source>
</evidence>
<dbReference type="Gene3D" id="3.30.70.1440">
    <property type="entry name" value="Multidrug efflux transporter AcrB pore domain"/>
    <property type="match status" value="1"/>
</dbReference>
<keyword evidence="6 8" id="KW-1133">Transmembrane helix</keyword>
<dbReference type="STRING" id="1239962.C943_02141"/>
<reference evidence="10" key="1">
    <citation type="submission" date="2013-01" db="EMBL/GenBank/DDBJ databases">
        <title>Genome assembly of Mariniradius saccharolyticus AK6.</title>
        <authorList>
            <person name="Vaidya B."/>
            <person name="Khatri I."/>
            <person name="Tanuku N.R.S."/>
            <person name="Subramanian S."/>
            <person name="Pinnaka A."/>
        </authorList>
    </citation>
    <scope>NUCLEOTIDE SEQUENCE [LARGE SCALE GENOMIC DNA]</scope>
    <source>
        <strain evidence="10">AK6</strain>
    </source>
</reference>
<proteinExistence type="inferred from homology"/>
<dbReference type="AlphaFoldDB" id="M7Y2P4"/>
<dbReference type="GO" id="GO:0005524">
    <property type="term" value="F:ATP binding"/>
    <property type="evidence" value="ECO:0007669"/>
    <property type="project" value="InterPro"/>
</dbReference>
<feature type="transmembrane region" description="Helical" evidence="8">
    <location>
        <begin position="999"/>
        <end position="1022"/>
    </location>
</feature>
<comment type="similarity">
    <text evidence="2">Belongs to the resistance-nodulation-cell division (RND) (TC 2.A.6) family.</text>
</comment>
<dbReference type="OrthoDB" id="636130at2"/>
<keyword evidence="11" id="KW-1185">Reference proteome</keyword>
<dbReference type="GO" id="GO:0008324">
    <property type="term" value="F:monoatomic cation transmembrane transporter activity"/>
    <property type="evidence" value="ECO:0007669"/>
    <property type="project" value="InterPro"/>
</dbReference>
<keyword evidence="4" id="KW-1003">Cell membrane</keyword>
<feature type="transmembrane region" description="Helical" evidence="8">
    <location>
        <begin position="339"/>
        <end position="356"/>
    </location>
</feature>
<evidence type="ECO:0000256" key="4">
    <source>
        <dbReference type="ARBA" id="ARBA00022475"/>
    </source>
</evidence>
<dbReference type="InterPro" id="IPR004763">
    <property type="entry name" value="CusA-like"/>
</dbReference>
<keyword evidence="7 8" id="KW-0472">Membrane</keyword>
<gene>
    <name evidence="10" type="ORF">C943_02141</name>
</gene>
<dbReference type="SUPFAM" id="SSF82693">
    <property type="entry name" value="Multidrug efflux transporter AcrB pore domain, PN1, PN2, PC1 and PC2 subdomains"/>
    <property type="match status" value="3"/>
</dbReference>
<dbReference type="Gene3D" id="3.30.70.1320">
    <property type="entry name" value="Multidrug efflux transporter AcrB pore domain like"/>
    <property type="match status" value="1"/>
</dbReference>
<feature type="transmembrane region" description="Helical" evidence="8">
    <location>
        <begin position="967"/>
        <end position="987"/>
    </location>
</feature>
<organism evidence="10 11">
    <name type="scientific">Mariniradius saccharolyticus AK6</name>
    <dbReference type="NCBI Taxonomy" id="1239962"/>
    <lineage>
        <taxon>Bacteria</taxon>
        <taxon>Pseudomonadati</taxon>
        <taxon>Bacteroidota</taxon>
        <taxon>Cytophagia</taxon>
        <taxon>Cytophagales</taxon>
        <taxon>Cyclobacteriaceae</taxon>
        <taxon>Mariniradius</taxon>
    </lineage>
</organism>
<dbReference type="SUPFAM" id="SSF82714">
    <property type="entry name" value="Multidrug efflux transporter AcrB TolC docking domain, DN and DC subdomains"/>
    <property type="match status" value="2"/>
</dbReference>
<dbReference type="NCBIfam" id="TIGR00914">
    <property type="entry name" value="2A0601"/>
    <property type="match status" value="1"/>
</dbReference>
<dbReference type="PANTHER" id="PTHR32063">
    <property type="match status" value="1"/>
</dbReference>
<dbReference type="Pfam" id="PF00873">
    <property type="entry name" value="ACR_tran"/>
    <property type="match status" value="1"/>
</dbReference>
<dbReference type="PROSITE" id="PS50929">
    <property type="entry name" value="ABC_TM1F"/>
    <property type="match status" value="1"/>
</dbReference>
<feature type="transmembrane region" description="Helical" evidence="8">
    <location>
        <begin position="888"/>
        <end position="910"/>
    </location>
</feature>
<dbReference type="eggNOG" id="COG3696">
    <property type="taxonomic scope" value="Bacteria"/>
</dbReference>
<sequence>MLNNILKFSLNNRLIVLVGFALLSLFGTYVAFNMDVDVLPDLTAPTVVILTEAHGMAPEEVERLVSFPLETAVNGAANVRRVRSASTTGFSVVWVEFEWDTDPFRARQTVNEKMATVVDRLPLGVGTPVMAPQSSIMGEIMFVSMTADSTSNMDLRTIADWVIRPRLLSTGGVAQVIVYGGEYKQYQILADPQKMLYYKVSLDELVKAGTEANGNSAGGFLYNYGNEYTIKGIGRTNSVEEIGRAIIKKTDGHVIRIEDVATVQIGAAPKIGDASNNGQSAVVLSISKQPEVNTLQLTQKIDLALEDVKKTLPPDIHINTRVFRQADFINNSISNIQKVLWEGSAFVVIVLFLFLMNWRATAISLLAIPISLLVAILTLKWLGFTINTMSLGGMAIAIGDLVDDAIIDVENVFKRLKENAQKPLLEQRDKLSVILDASFEIRHSIINATFIIIVAFMPLFFLSGMEGRLLMPLGIAFVVSLFASLVIAITLTPVLCSYMLSGEKRLQNQEKESWLVRHLQDFYGRFLEWSLGYKQYFIGAALIAFFLALAAFSQLGRSFLPEFNEGSLTITVIAKPGLSLEESNRIGTRVENALLSIPEIFSTTRRTGRAELDEHAQGVNSSEIEVPYHLEERERDEFMAEVREKLGKISEANVIIGQPISHRIDHMLSGTRANIAIKIFGSDLNRLYTISNQIKAEIQQVPGLVDLHVEPQIEIPQIQIKANRELLSQHGISIGQFNRVVDVGIAGEKVSEIYEGARSFDLVVRFDPAYRNSLENISESLIDTGDGEKIPLYYVSDVVSRSGPNTINRENVQRKTVVSANVTGRDQKSAVDDIRDTIEEKIKLPEGYHIELGGQFEAEEAASTTLLVTSIFAVLVIFLILFQEFKRLNIAVIILLNLPLALIGGILSIYFTNGILSIPAIIGFITLFGIATRNGILQVSRYETLREEGLGLYQTVVTGSKDRLSPILMTAITTALALIPLALASDLPGNEIQSPMAKVILGGLTTSTLLNIIIVPMVYLIAHSDKKSS</sequence>
<feature type="transmembrane region" description="Helical" evidence="8">
    <location>
        <begin position="916"/>
        <end position="936"/>
    </location>
</feature>
<dbReference type="GO" id="GO:0042910">
    <property type="term" value="F:xenobiotic transmembrane transporter activity"/>
    <property type="evidence" value="ECO:0007669"/>
    <property type="project" value="TreeGrafter"/>
</dbReference>
<evidence type="ECO:0000256" key="5">
    <source>
        <dbReference type="ARBA" id="ARBA00022692"/>
    </source>
</evidence>
<protein>
    <submittedName>
        <fullName evidence="10">Cobalt-zinc-cadmium resistance protein CzcA</fullName>
    </submittedName>
</protein>